<dbReference type="RefSeq" id="WP_121937182.1">
    <property type="nucleotide sequence ID" value="NZ_REFR01000009.1"/>
</dbReference>
<dbReference type="Proteomes" id="UP000271227">
    <property type="component" value="Unassembled WGS sequence"/>
</dbReference>
<dbReference type="NCBIfam" id="TIGR03882">
    <property type="entry name" value="cyclo_dehyd_2"/>
    <property type="match status" value="1"/>
</dbReference>
<proteinExistence type="predicted"/>
<dbReference type="OrthoDB" id="9804286at2"/>
<organism evidence="1 2">
    <name type="scientific">Eilatimonas milleporae</name>
    <dbReference type="NCBI Taxonomy" id="911205"/>
    <lineage>
        <taxon>Bacteria</taxon>
        <taxon>Pseudomonadati</taxon>
        <taxon>Pseudomonadota</taxon>
        <taxon>Alphaproteobacteria</taxon>
        <taxon>Kordiimonadales</taxon>
        <taxon>Kordiimonadaceae</taxon>
        <taxon>Eilatimonas</taxon>
    </lineage>
</organism>
<comment type="caution">
    <text evidence="1">The sequence shown here is derived from an EMBL/GenBank/DDBJ whole genome shotgun (WGS) entry which is preliminary data.</text>
</comment>
<dbReference type="AlphaFoldDB" id="A0A3M0CU26"/>
<protein>
    <submittedName>
        <fullName evidence="1">Bacteriocin biosynthesis cyclodehydratase domain-containing protein</fullName>
    </submittedName>
</protein>
<evidence type="ECO:0000313" key="1">
    <source>
        <dbReference type="EMBL" id="RMB11960.1"/>
    </source>
</evidence>
<dbReference type="InParanoid" id="A0A3M0CU26"/>
<name>A0A3M0CU26_9PROT</name>
<reference evidence="1 2" key="1">
    <citation type="submission" date="2018-10" db="EMBL/GenBank/DDBJ databases">
        <title>Genomic Encyclopedia of Archaeal and Bacterial Type Strains, Phase II (KMG-II): from individual species to whole genera.</title>
        <authorList>
            <person name="Goeker M."/>
        </authorList>
    </citation>
    <scope>NUCLEOTIDE SEQUENCE [LARGE SCALE GENOMIC DNA]</scope>
    <source>
        <strain evidence="1 2">DSM 25217</strain>
    </source>
</reference>
<dbReference type="GO" id="GO:0008641">
    <property type="term" value="F:ubiquitin-like modifier activating enzyme activity"/>
    <property type="evidence" value="ECO:0007669"/>
    <property type="project" value="InterPro"/>
</dbReference>
<evidence type="ECO:0000313" key="2">
    <source>
        <dbReference type="Proteomes" id="UP000271227"/>
    </source>
</evidence>
<dbReference type="InterPro" id="IPR022291">
    <property type="entry name" value="Bacteriocin_synth_cyclodeHase"/>
</dbReference>
<dbReference type="SUPFAM" id="SSF69572">
    <property type="entry name" value="Activating enzymes of the ubiquitin-like proteins"/>
    <property type="match status" value="1"/>
</dbReference>
<gene>
    <name evidence="1" type="ORF">BXY39_0448</name>
</gene>
<keyword evidence="2" id="KW-1185">Reference proteome</keyword>
<dbReference type="Gene3D" id="3.40.50.720">
    <property type="entry name" value="NAD(P)-binding Rossmann-like Domain"/>
    <property type="match status" value="1"/>
</dbReference>
<dbReference type="InterPro" id="IPR035985">
    <property type="entry name" value="Ubiquitin-activating_enz"/>
</dbReference>
<dbReference type="EMBL" id="REFR01000009">
    <property type="protein sequence ID" value="RMB11960.1"/>
    <property type="molecule type" value="Genomic_DNA"/>
</dbReference>
<accession>A0A3M0CU26</accession>
<sequence>MFNGLAFTLNEDVWCLPSQEGLIIGSGDRVTKLMRCNPKVFDVVRSIRAALAGGPAALERIAGAQKAAVPNGVLEDILGRLLECGVISIDPPASKPTGRQETALSVAVFTDETLKPFLERAFEGAGQDGLDWACTWFDCADSAEVSGQSLSEVTVAVGCASNTLARIKHFPGLNTACLQAGRPLLLTYCDGEKALVGPFVFPGESACYRCMEIREQANTPTPRHHQLVRSRIEEINVRSSPRPSRACMEDAASMLVNELSSFATRRRVPASYKAVVERRASTLSSVSRPLLRMPLCDACGNFVTRPRVAAWAV</sequence>